<comment type="similarity">
    <text evidence="1">Belongs to the helicase family. RecQ subfamily.</text>
</comment>
<evidence type="ECO:0000256" key="2">
    <source>
        <dbReference type="ARBA" id="ARBA00023125"/>
    </source>
</evidence>
<dbReference type="PANTHER" id="PTHR13710">
    <property type="entry name" value="DNA HELICASE RECQ FAMILY MEMBER"/>
    <property type="match status" value="1"/>
</dbReference>
<dbReference type="InterPro" id="IPR027417">
    <property type="entry name" value="P-loop_NTPase"/>
</dbReference>
<dbReference type="PROSITE" id="PS51192">
    <property type="entry name" value="HELICASE_ATP_BIND_1"/>
    <property type="match status" value="1"/>
</dbReference>
<evidence type="ECO:0000256" key="6">
    <source>
        <dbReference type="SAM" id="MobiDB-lite"/>
    </source>
</evidence>
<dbReference type="InParanoid" id="A0A401GLE5"/>
<dbReference type="Pfam" id="PF17667">
    <property type="entry name" value="Pkinase_fungal"/>
    <property type="match status" value="1"/>
</dbReference>
<accession>A0A401GLE5</accession>
<dbReference type="GO" id="GO:0005694">
    <property type="term" value="C:chromosome"/>
    <property type="evidence" value="ECO:0007669"/>
    <property type="project" value="TreeGrafter"/>
</dbReference>
<evidence type="ECO:0000256" key="3">
    <source>
        <dbReference type="ARBA" id="ARBA00023235"/>
    </source>
</evidence>
<evidence type="ECO:0000256" key="4">
    <source>
        <dbReference type="ARBA" id="ARBA00034617"/>
    </source>
</evidence>
<dbReference type="EC" id="5.6.2.4" evidence="5"/>
<dbReference type="GO" id="GO:0000724">
    <property type="term" value="P:double-strand break repair via homologous recombination"/>
    <property type="evidence" value="ECO:0007669"/>
    <property type="project" value="TreeGrafter"/>
</dbReference>
<gene>
    <name evidence="8" type="ORF">SCP_0413260</name>
</gene>
<proteinExistence type="inferred from homology"/>
<evidence type="ECO:0000256" key="5">
    <source>
        <dbReference type="ARBA" id="ARBA00034808"/>
    </source>
</evidence>
<dbReference type="SUPFAM" id="SSF52540">
    <property type="entry name" value="P-loop containing nucleoside triphosphate hydrolases"/>
    <property type="match status" value="1"/>
</dbReference>
<dbReference type="GO" id="GO:0005524">
    <property type="term" value="F:ATP binding"/>
    <property type="evidence" value="ECO:0007669"/>
    <property type="project" value="InterPro"/>
</dbReference>
<feature type="compositionally biased region" description="Basic residues" evidence="6">
    <location>
        <begin position="272"/>
        <end position="284"/>
    </location>
</feature>
<feature type="region of interest" description="Disordered" evidence="6">
    <location>
        <begin position="700"/>
        <end position="755"/>
    </location>
</feature>
<dbReference type="GO" id="GO:0003677">
    <property type="term" value="F:DNA binding"/>
    <property type="evidence" value="ECO:0007669"/>
    <property type="project" value="UniProtKB-KW"/>
</dbReference>
<keyword evidence="2" id="KW-0238">DNA-binding</keyword>
<dbReference type="OrthoDB" id="3260945at2759"/>
<dbReference type="SMART" id="SM00487">
    <property type="entry name" value="DEXDc"/>
    <property type="match status" value="1"/>
</dbReference>
<dbReference type="RefSeq" id="XP_027613852.1">
    <property type="nucleotide sequence ID" value="XM_027758051.1"/>
</dbReference>
<feature type="domain" description="Helicase ATP-binding" evidence="7">
    <location>
        <begin position="783"/>
        <end position="965"/>
    </location>
</feature>
<feature type="region of interest" description="Disordered" evidence="6">
    <location>
        <begin position="269"/>
        <end position="297"/>
    </location>
</feature>
<dbReference type="Pfam" id="PF00270">
    <property type="entry name" value="DEAD"/>
    <property type="match status" value="1"/>
</dbReference>
<comment type="catalytic activity">
    <reaction evidence="4">
        <text>Couples ATP hydrolysis with the unwinding of duplex DNA by translocating in the 3'-5' direction.</text>
        <dbReference type="EC" id="5.6.2.4"/>
    </reaction>
</comment>
<dbReference type="GeneID" id="38779856"/>
<protein>
    <recommendedName>
        <fullName evidence="5">DNA 3'-5' helicase</fullName>
        <ecNumber evidence="5">5.6.2.4</ecNumber>
    </recommendedName>
</protein>
<dbReference type="Proteomes" id="UP000287166">
    <property type="component" value="Unassembled WGS sequence"/>
</dbReference>
<dbReference type="GO" id="GO:0043138">
    <property type="term" value="F:3'-5' DNA helicase activity"/>
    <property type="evidence" value="ECO:0007669"/>
    <property type="project" value="UniProtKB-EC"/>
</dbReference>
<dbReference type="AlphaFoldDB" id="A0A401GLE5"/>
<dbReference type="InterPro" id="IPR014001">
    <property type="entry name" value="Helicase_ATP-bd"/>
</dbReference>
<dbReference type="GO" id="GO:0009378">
    <property type="term" value="F:four-way junction helicase activity"/>
    <property type="evidence" value="ECO:0007669"/>
    <property type="project" value="TreeGrafter"/>
</dbReference>
<feature type="compositionally biased region" description="Basic and acidic residues" evidence="6">
    <location>
        <begin position="729"/>
        <end position="738"/>
    </location>
</feature>
<dbReference type="InterPro" id="IPR040976">
    <property type="entry name" value="Pkinase_fungal"/>
</dbReference>
<organism evidence="8 9">
    <name type="scientific">Sparassis crispa</name>
    <dbReference type="NCBI Taxonomy" id="139825"/>
    <lineage>
        <taxon>Eukaryota</taxon>
        <taxon>Fungi</taxon>
        <taxon>Dikarya</taxon>
        <taxon>Basidiomycota</taxon>
        <taxon>Agaricomycotina</taxon>
        <taxon>Agaricomycetes</taxon>
        <taxon>Polyporales</taxon>
        <taxon>Sparassidaceae</taxon>
        <taxon>Sparassis</taxon>
    </lineage>
</organism>
<dbReference type="Gene3D" id="3.40.50.300">
    <property type="entry name" value="P-loop containing nucleotide triphosphate hydrolases"/>
    <property type="match status" value="1"/>
</dbReference>
<keyword evidence="3" id="KW-0413">Isomerase</keyword>
<reference evidence="8 9" key="1">
    <citation type="journal article" date="2018" name="Sci. Rep.">
        <title>Genome sequence of the cauliflower mushroom Sparassis crispa (Hanabiratake) and its association with beneficial usage.</title>
        <authorList>
            <person name="Kiyama R."/>
            <person name="Furutani Y."/>
            <person name="Kawaguchi K."/>
            <person name="Nakanishi T."/>
        </authorList>
    </citation>
    <scope>NUCLEOTIDE SEQUENCE [LARGE SCALE GENOMIC DNA]</scope>
</reference>
<evidence type="ECO:0000259" key="7">
    <source>
        <dbReference type="PROSITE" id="PS51192"/>
    </source>
</evidence>
<evidence type="ECO:0000256" key="1">
    <source>
        <dbReference type="ARBA" id="ARBA00005446"/>
    </source>
</evidence>
<dbReference type="InterPro" id="IPR011545">
    <property type="entry name" value="DEAD/DEAH_box_helicase_dom"/>
</dbReference>
<comment type="caution">
    <text evidence="8">The sequence shown here is derived from an EMBL/GenBank/DDBJ whole genome shotgun (WGS) entry which is preliminary data.</text>
</comment>
<evidence type="ECO:0000313" key="9">
    <source>
        <dbReference type="Proteomes" id="UP000287166"/>
    </source>
</evidence>
<sequence length="1073" mass="122663">MAGTFVTVSLDTFLCEFIPQVGEATTLPELHMMFWMPAPPDSDVEFYDSLRGCMTRQGLELCPGYSCDVVESEGTERYKYASLSREEDLSAFNADPQQAPQLLSLVYMAKSKHSDPFVQDRDPNLPDTNPTDTEYFTATLRRLQETASAAFSNQHRTFFFTIVFSKGSACLVRWDHAGAIISEPFIYGRTEHLAIFFWRFSQLSPEQQGCDATAQLVLPRSDDYKLMEDIVKREDCGNPYARCMFAKSLDLGWFWWKLGVRSEDQAPVALPKGRKKRPGIKRPRAVPQRKSNESEDEAGMRYFLVGKPHFEQQPNLPGCSTRGYVALDCKTKKFVFLKDTWRLDQPEHKTEGAVLEVLKKAKVTNVPTLVCHGDIARHHTHTRDFFKPKDKPRVDPFEDPPSKYVHYRLVANEVCCPLEDFEEGKELLQIIVDCMDAHRQAVEKAALMHCNISNGNTLIYERYVRRGGEYERLRTGLLCDWEHATSVRAAENGDKEAPRKLGARATWPFMSVLSLDHPKTAITIQDELEGFFYVLLLTTAWRIDNNIRTTDFIPQFFDSKELLSELSPSIYSCGPSKRQAMHAGVMKHNDDELRFFDAARRPHPFEKVFRLFMHMFRAHYTTLVYEKDSEEVEPEDAQEQIPLPVPRQGAESRVRVERVQLSEEDLNARKHLAESLKTHQAMRQLLLMFLDREWPCGDKIEPKSNDSVDSDSDSWEEPMGPASPEVELDLPRLKRGRDEDEDDEEDEERRPRKVQQGSSEWLELLIVQKCGVPSVRDFQLRHGMDLIRGKDLFLVIAPGQGKTTVMHAPLLAAQAQMKIGIALMIVPTKLLALQQETVANSHGIRALAINEDTMREAYHNNRDLLAELVGGEDIRLAIMSPQMLRSKRVRSLLSQQAVKSLVCWFFVDEAHLVDKQSGEWIEIFKSIKTMRAILSARTVWAAFTGTATPSRTLVLAENLGFQPGHYVNTRYSVDCSNIKYIPRFFEHAVSGTDFLDISFLIPLEMASPTDITTTLIFCQTIELGYKIMSFLDRLIPEAVPHRNKIIKLYNSLMPATYRQHFVQDRLSGAELHM</sequence>
<dbReference type="PANTHER" id="PTHR13710:SF105">
    <property type="entry name" value="ATP-DEPENDENT DNA HELICASE Q1"/>
    <property type="match status" value="1"/>
</dbReference>
<name>A0A401GLE5_9APHY</name>
<dbReference type="EMBL" id="BFAD01000004">
    <property type="protein sequence ID" value="GBE82939.1"/>
    <property type="molecule type" value="Genomic_DNA"/>
</dbReference>
<dbReference type="STRING" id="139825.A0A401GLE5"/>
<dbReference type="GO" id="GO:0005737">
    <property type="term" value="C:cytoplasm"/>
    <property type="evidence" value="ECO:0007669"/>
    <property type="project" value="TreeGrafter"/>
</dbReference>
<keyword evidence="9" id="KW-1185">Reference proteome</keyword>
<evidence type="ECO:0000313" key="8">
    <source>
        <dbReference type="EMBL" id="GBE82939.1"/>
    </source>
</evidence>